<dbReference type="Pfam" id="PF07238">
    <property type="entry name" value="PilZ"/>
    <property type="match status" value="1"/>
</dbReference>
<feature type="domain" description="PilZ" evidence="1">
    <location>
        <begin position="86"/>
        <end position="163"/>
    </location>
</feature>
<sequence length="170" mass="18671">MERRRYQRADVFVQLGVRILPLEKQSAYFSEISAAAAASDISMKGESNDADIYPEFLTELQEKTASMVKVLDSAASVEAGDGFHDLPYKQINLSGSGVRFLCDNKCSVKDIVELRMVLPLQPPMPICIYGDVVRVLESDDGYGAAAEFIAASDEIRHDIAQFISALLDCS</sequence>
<dbReference type="RefSeq" id="WP_085052799.1">
    <property type="nucleotide sequence ID" value="NZ_LNQR01000077.1"/>
</dbReference>
<gene>
    <name evidence="2" type="ORF">ASN18_2196</name>
</gene>
<evidence type="ECO:0000259" key="1">
    <source>
        <dbReference type="Pfam" id="PF07238"/>
    </source>
</evidence>
<dbReference type="InterPro" id="IPR009875">
    <property type="entry name" value="PilZ_domain"/>
</dbReference>
<evidence type="ECO:0000313" key="3">
    <source>
        <dbReference type="Proteomes" id="UP000060487"/>
    </source>
</evidence>
<dbReference type="EMBL" id="LNQR01000077">
    <property type="protein sequence ID" value="KWT83446.1"/>
    <property type="molecule type" value="Genomic_DNA"/>
</dbReference>
<dbReference type="Proteomes" id="UP000060487">
    <property type="component" value="Unassembled WGS sequence"/>
</dbReference>
<protein>
    <submittedName>
        <fullName evidence="2">Pilus assembly protein PilZ domain protein</fullName>
    </submittedName>
</protein>
<evidence type="ECO:0000313" key="2">
    <source>
        <dbReference type="EMBL" id="KWT83446.1"/>
    </source>
</evidence>
<comment type="caution">
    <text evidence="2">The sequence shown here is derived from an EMBL/GenBank/DDBJ whole genome shotgun (WGS) entry which is preliminary data.</text>
</comment>
<name>A0ABR5SDP7_9BACT</name>
<keyword evidence="3" id="KW-1185">Reference proteome</keyword>
<reference evidence="2 3" key="1">
    <citation type="submission" date="2015-11" db="EMBL/GenBank/DDBJ databases">
        <authorList>
            <person name="Lin W."/>
        </authorList>
    </citation>
    <scope>NUCLEOTIDE SEQUENCE [LARGE SCALE GENOMIC DNA]</scope>
    <source>
        <strain evidence="2 3">HCH-1</strain>
    </source>
</reference>
<accession>A0ABR5SDP7</accession>
<organism evidence="2 3">
    <name type="scientific">Candidatus Magnetominusculus xianensis</name>
    <dbReference type="NCBI Taxonomy" id="1748249"/>
    <lineage>
        <taxon>Bacteria</taxon>
        <taxon>Pseudomonadati</taxon>
        <taxon>Nitrospirota</taxon>
        <taxon>Nitrospiria</taxon>
        <taxon>Nitrospirales</taxon>
        <taxon>Nitrospiraceae</taxon>
        <taxon>Candidatus Magnetominusculus</taxon>
    </lineage>
</organism>
<proteinExistence type="predicted"/>